<evidence type="ECO:0000259" key="4">
    <source>
        <dbReference type="Pfam" id="PF24883"/>
    </source>
</evidence>
<dbReference type="Proteomes" id="UP000623467">
    <property type="component" value="Unassembled WGS sequence"/>
</dbReference>
<evidence type="ECO:0000256" key="1">
    <source>
        <dbReference type="ARBA" id="ARBA00022574"/>
    </source>
</evidence>
<protein>
    <submittedName>
        <fullName evidence="5">WD40 repeat-like protein</fullName>
    </submittedName>
</protein>
<feature type="repeat" description="WD" evidence="3">
    <location>
        <begin position="670"/>
        <end position="711"/>
    </location>
</feature>
<comment type="caution">
    <text evidence="5">The sequence shown here is derived from an EMBL/GenBank/DDBJ whole genome shotgun (WGS) entry which is preliminary data.</text>
</comment>
<dbReference type="Gene3D" id="2.130.10.10">
    <property type="entry name" value="YVTN repeat-like/Quinoprotein amine dehydrogenase"/>
    <property type="match status" value="6"/>
</dbReference>
<feature type="repeat" description="WD" evidence="3">
    <location>
        <begin position="922"/>
        <end position="963"/>
    </location>
</feature>
<dbReference type="PANTHER" id="PTHR44129">
    <property type="entry name" value="WD REPEAT-CONTAINING PROTEIN POP1"/>
    <property type="match status" value="1"/>
</dbReference>
<evidence type="ECO:0000313" key="6">
    <source>
        <dbReference type="Proteomes" id="UP000623467"/>
    </source>
</evidence>
<feature type="repeat" description="WD" evidence="3">
    <location>
        <begin position="1048"/>
        <end position="1089"/>
    </location>
</feature>
<dbReference type="PRINTS" id="PR00320">
    <property type="entry name" value="GPROTEINBRPT"/>
</dbReference>
<feature type="domain" description="Nephrocystin 3-like N-terminal" evidence="4">
    <location>
        <begin position="2"/>
        <end position="145"/>
    </location>
</feature>
<dbReference type="PROSITE" id="PS50294">
    <property type="entry name" value="WD_REPEATS_REGION"/>
    <property type="match status" value="13"/>
</dbReference>
<feature type="repeat" description="WD" evidence="3">
    <location>
        <begin position="796"/>
        <end position="837"/>
    </location>
</feature>
<feature type="repeat" description="WD" evidence="3">
    <location>
        <begin position="880"/>
        <end position="921"/>
    </location>
</feature>
<feature type="repeat" description="WD" evidence="3">
    <location>
        <begin position="964"/>
        <end position="1005"/>
    </location>
</feature>
<dbReference type="SUPFAM" id="SSF82171">
    <property type="entry name" value="DPP6 N-terminal domain-like"/>
    <property type="match status" value="1"/>
</dbReference>
<dbReference type="InterPro" id="IPR036322">
    <property type="entry name" value="WD40_repeat_dom_sf"/>
</dbReference>
<dbReference type="InterPro" id="IPR019775">
    <property type="entry name" value="WD40_repeat_CS"/>
</dbReference>
<dbReference type="InterPro" id="IPR056884">
    <property type="entry name" value="NPHP3-like_N"/>
</dbReference>
<evidence type="ECO:0000313" key="5">
    <source>
        <dbReference type="EMBL" id="KAF7374063.1"/>
    </source>
</evidence>
<dbReference type="InterPro" id="IPR001680">
    <property type="entry name" value="WD40_rpt"/>
</dbReference>
<dbReference type="CDD" id="cd00200">
    <property type="entry name" value="WD40"/>
    <property type="match status" value="2"/>
</dbReference>
<feature type="repeat" description="WD" evidence="3">
    <location>
        <begin position="838"/>
        <end position="879"/>
    </location>
</feature>
<organism evidence="5 6">
    <name type="scientific">Mycena sanguinolenta</name>
    <dbReference type="NCBI Taxonomy" id="230812"/>
    <lineage>
        <taxon>Eukaryota</taxon>
        <taxon>Fungi</taxon>
        <taxon>Dikarya</taxon>
        <taxon>Basidiomycota</taxon>
        <taxon>Agaricomycotina</taxon>
        <taxon>Agaricomycetes</taxon>
        <taxon>Agaricomycetidae</taxon>
        <taxon>Agaricales</taxon>
        <taxon>Marasmiineae</taxon>
        <taxon>Mycenaceae</taxon>
        <taxon>Mycena</taxon>
    </lineage>
</organism>
<accession>A0A8H6Z842</accession>
<dbReference type="InterPro" id="IPR018391">
    <property type="entry name" value="PQQ_b-propeller_rpt"/>
</dbReference>
<sequence>MAGTGKSTVAYTLCKYWRTEQRLGASFFCSRNDEMARSHISIIPTIAQQLLSFSKPFAKFMEDVVIDVIIPASSQHVEELLVRPWCSAMASQPKVPLRKTKPVVVVIDALDEVENDQGSALVKQLIQAVSGSKGLHGLKFLITSRPHPRIVTECSSIDQRAVYHLEDIDPKQASQDIHCFLNAELPGLSPQQREDITLHSGGLFIYASTIVRYLHPPNFVLSPNQMAKRLDMLNKTGHHATRSDSQYDFHLDLLYRDILTEALMYVEQEVEMAKRVLYCAVTTRRPLRVLDLAPLVIDVTEKPDKIAVHNSLKLFYAVLYVSRHDQCIYTFHKSFADFILDPNRSPELADAARSYLGGRTRDCLAIMYKSLQFNICDLTSSFILDEEDEGLPERVETNIGLELCFACHHWAAYLASVRHDSQDVDQLLAMLLDFCSLKVLFWMEAMNLLKLDCQLPMHLARTWVLQVPNQELNLYMGASQRLWASFVESPARRSTPHLYISSLAMELAWTSAWADSALIRWQEHFPTLPSVRCRGVMHQRKLMTLIHTNEVLAAAMAPTGTYIVSGASDKAVRIWDATTGNELMKMEGHTGGVWSVAFSPNGAQIASGSDDKTVWIWDATTGNELMKMKGHTDVVRSVAFSPNGAQIASGSDDKTVRIWDATTGNELMKMEGHTDVVMSVAFSPNGAQIASGSFDKTVRIWDATTGNELMKMKGHTGWVMSVAFSPNGAQIASGSDDKTVRIWDATTGNELMKMEGHTDVVKSVAFSPNGAQIATGSFDKTVRIWDATTGNELMKMEGHTDVVMSVAFSPNGAQIASGSFDKTVRIWDATTGNELMKMKGHTGWVWSVAFSPNGAQIASGSNDETVRIWDATTRNELMKMEGHTSWVRSVAFSPNGAQIASGSDDRTVRIWDATTGNELMKMKGHTGWVWSVAFSPNGAQIASGSNDKTVRIWDATTVNELMKMKGHTGWVMSVAFSPNGAQIASGSDDKTVRIWDATTGNELMKMEGHTDVVKSVAFSPNGAQIATGSFDKTVRIWDATTGNELMKMEGHTDVVKSVAFSPNGAQIASGSNDKTVQIWDATTGNEVMKMQKHTGWVITARNVATGSDSVSSWQRLSSQQLSCLWVPQMDGWIVVQEYPDIHLFWYPPDLHHTLLAPPCVQIISIHGETHLKFDPLTLGPNWKSIFSPEGNQ</sequence>
<dbReference type="Pfam" id="PF24883">
    <property type="entry name" value="NPHP3_N"/>
    <property type="match status" value="1"/>
</dbReference>
<dbReference type="PROSITE" id="PS50082">
    <property type="entry name" value="WD_REPEATS_2"/>
    <property type="match status" value="13"/>
</dbReference>
<dbReference type="Gene3D" id="3.40.50.300">
    <property type="entry name" value="P-loop containing nucleotide triphosphate hydrolases"/>
    <property type="match status" value="1"/>
</dbReference>
<dbReference type="EMBL" id="JACAZH010000002">
    <property type="protein sequence ID" value="KAF7374063.1"/>
    <property type="molecule type" value="Genomic_DNA"/>
</dbReference>
<dbReference type="OrthoDB" id="538223at2759"/>
<feature type="repeat" description="WD" evidence="3">
    <location>
        <begin position="754"/>
        <end position="795"/>
    </location>
</feature>
<keyword evidence="2" id="KW-0677">Repeat</keyword>
<evidence type="ECO:0000256" key="2">
    <source>
        <dbReference type="ARBA" id="ARBA00022737"/>
    </source>
</evidence>
<name>A0A8H6Z842_9AGAR</name>
<dbReference type="SUPFAM" id="SSF52540">
    <property type="entry name" value="P-loop containing nucleoside triphosphate hydrolases"/>
    <property type="match status" value="1"/>
</dbReference>
<feature type="repeat" description="WD" evidence="3">
    <location>
        <begin position="712"/>
        <end position="753"/>
    </location>
</feature>
<gene>
    <name evidence="5" type="ORF">MSAN_00287200</name>
</gene>
<proteinExistence type="predicted"/>
<dbReference type="SUPFAM" id="SSF50978">
    <property type="entry name" value="WD40 repeat-like"/>
    <property type="match status" value="2"/>
</dbReference>
<keyword evidence="6" id="KW-1185">Reference proteome</keyword>
<dbReference type="AlphaFoldDB" id="A0A8H6Z842"/>
<feature type="repeat" description="WD" evidence="3">
    <location>
        <begin position="586"/>
        <end position="627"/>
    </location>
</feature>
<dbReference type="SMART" id="SM00320">
    <property type="entry name" value="WD40"/>
    <property type="match status" value="13"/>
</dbReference>
<dbReference type="InterPro" id="IPR050349">
    <property type="entry name" value="WD_LIS1/nudF_dynein_reg"/>
</dbReference>
<evidence type="ECO:0000256" key="3">
    <source>
        <dbReference type="PROSITE-ProRule" id="PRU00221"/>
    </source>
</evidence>
<dbReference type="InterPro" id="IPR027417">
    <property type="entry name" value="P-loop_NTPase"/>
</dbReference>
<reference evidence="5" key="1">
    <citation type="submission" date="2020-05" db="EMBL/GenBank/DDBJ databases">
        <title>Mycena genomes resolve the evolution of fungal bioluminescence.</title>
        <authorList>
            <person name="Tsai I.J."/>
        </authorList>
    </citation>
    <scope>NUCLEOTIDE SEQUENCE</scope>
    <source>
        <strain evidence="5">160909Yilan</strain>
    </source>
</reference>
<feature type="repeat" description="WD" evidence="3">
    <location>
        <begin position="1006"/>
        <end position="1047"/>
    </location>
</feature>
<dbReference type="InterPro" id="IPR020472">
    <property type="entry name" value="WD40_PAC1"/>
</dbReference>
<keyword evidence="1 3" id="KW-0853">WD repeat</keyword>
<feature type="repeat" description="WD" evidence="3">
    <location>
        <begin position="544"/>
        <end position="585"/>
    </location>
</feature>
<dbReference type="SMART" id="SM00564">
    <property type="entry name" value="PQQ"/>
    <property type="match status" value="9"/>
</dbReference>
<dbReference type="PROSITE" id="PS00678">
    <property type="entry name" value="WD_REPEATS_1"/>
    <property type="match status" value="13"/>
</dbReference>
<dbReference type="InterPro" id="IPR015943">
    <property type="entry name" value="WD40/YVTN_repeat-like_dom_sf"/>
</dbReference>
<dbReference type="Pfam" id="PF00400">
    <property type="entry name" value="WD40"/>
    <property type="match status" value="13"/>
</dbReference>
<feature type="repeat" description="WD" evidence="3">
    <location>
        <begin position="628"/>
        <end position="669"/>
    </location>
</feature>